<dbReference type="EC" id="4.1.1.94" evidence="7"/>
<dbReference type="AlphaFoldDB" id="A0A163FAS4"/>
<dbReference type="GO" id="GO:0004492">
    <property type="term" value="F:methyl/ethyl malonyl-CoA decarboxylase activity"/>
    <property type="evidence" value="ECO:0007669"/>
    <property type="project" value="UniProtKB-EC"/>
</dbReference>
<dbReference type="PANTHER" id="PTHR11941:SF27">
    <property type="entry name" value="ETHYLMALONYL-COA DECARBOXYLASE"/>
    <property type="match status" value="1"/>
</dbReference>
<comment type="similarity">
    <text evidence="2 13">Belongs to the enoyl-CoA hydratase/isomerase family.</text>
</comment>
<dbReference type="CDD" id="cd06558">
    <property type="entry name" value="crotonase-like"/>
    <property type="match status" value="1"/>
</dbReference>
<proteinExistence type="inferred from homology"/>
<protein>
    <recommendedName>
        <fullName evidence="8">Ethylmalonyl-CoA decarboxylase</fullName>
        <ecNumber evidence="7">4.1.1.94</ecNumber>
    </recommendedName>
    <alternativeName>
        <fullName evidence="10">Enoyl-CoA hydratase domain-containing protein 1</fullName>
    </alternativeName>
    <alternativeName>
        <fullName evidence="9">Methylmalonyl-CoA decarboxylase</fullName>
    </alternativeName>
</protein>
<comment type="caution">
    <text evidence="14">The sequence shown here is derived from an EMBL/GenBank/DDBJ whole genome shotgun (WGS) entry which is preliminary data.</text>
</comment>
<evidence type="ECO:0000256" key="6">
    <source>
        <dbReference type="ARBA" id="ARBA00036541"/>
    </source>
</evidence>
<dbReference type="InterPro" id="IPR029045">
    <property type="entry name" value="ClpP/crotonase-like_dom_sf"/>
</dbReference>
<keyword evidence="4" id="KW-0456">Lyase</keyword>
<dbReference type="SUPFAM" id="SSF52096">
    <property type="entry name" value="ClpP/crotonase"/>
    <property type="match status" value="1"/>
</dbReference>
<dbReference type="Pfam" id="PF00378">
    <property type="entry name" value="ECH_1"/>
    <property type="match status" value="1"/>
</dbReference>
<evidence type="ECO:0000256" key="11">
    <source>
        <dbReference type="ARBA" id="ARBA00047446"/>
    </source>
</evidence>
<reference evidence="14 15" key="1">
    <citation type="submission" date="2016-01" db="EMBL/GenBank/DDBJ databases">
        <title>Whole genome sequencing of Bhargavaea cecembensis T14.</title>
        <authorList>
            <person name="Hong K.W."/>
        </authorList>
    </citation>
    <scope>NUCLEOTIDE SEQUENCE [LARGE SCALE GENOMIC DNA]</scope>
    <source>
        <strain evidence="14 15">T14</strain>
    </source>
</reference>
<dbReference type="EMBL" id="LQNT01000009">
    <property type="protein sequence ID" value="KZE38247.1"/>
    <property type="molecule type" value="Genomic_DNA"/>
</dbReference>
<evidence type="ECO:0000256" key="9">
    <source>
        <dbReference type="ARBA" id="ARBA00042052"/>
    </source>
</evidence>
<evidence type="ECO:0000256" key="8">
    <source>
        <dbReference type="ARBA" id="ARBA00039903"/>
    </source>
</evidence>
<evidence type="ECO:0000256" key="7">
    <source>
        <dbReference type="ARBA" id="ARBA00038883"/>
    </source>
</evidence>
<dbReference type="InterPro" id="IPR001753">
    <property type="entry name" value="Enoyl-CoA_hydra/iso"/>
</dbReference>
<dbReference type="PROSITE" id="PS00166">
    <property type="entry name" value="ENOYL_COA_HYDRATASE"/>
    <property type="match status" value="1"/>
</dbReference>
<evidence type="ECO:0000256" key="3">
    <source>
        <dbReference type="ARBA" id="ARBA00022490"/>
    </source>
</evidence>
<evidence type="ECO:0000313" key="15">
    <source>
        <dbReference type="Proteomes" id="UP000076490"/>
    </source>
</evidence>
<comment type="catalytic activity">
    <reaction evidence="11">
        <text>(S)-methylmalonyl-CoA + H(+) = propanoyl-CoA + CO2</text>
        <dbReference type="Rhea" id="RHEA:61340"/>
        <dbReference type="ChEBI" id="CHEBI:15378"/>
        <dbReference type="ChEBI" id="CHEBI:16526"/>
        <dbReference type="ChEBI" id="CHEBI:57327"/>
        <dbReference type="ChEBI" id="CHEBI:57392"/>
        <dbReference type="EC" id="4.1.1.94"/>
    </reaction>
    <physiologicalReaction direction="left-to-right" evidence="11">
        <dbReference type="Rhea" id="RHEA:61341"/>
    </physiologicalReaction>
</comment>
<comment type="catalytic activity">
    <reaction evidence="5">
        <text>(2S)-ethylmalonyl-CoA + H(+) = butanoyl-CoA + CO2</text>
        <dbReference type="Rhea" id="RHEA:32131"/>
        <dbReference type="ChEBI" id="CHEBI:15378"/>
        <dbReference type="ChEBI" id="CHEBI:16526"/>
        <dbReference type="ChEBI" id="CHEBI:57371"/>
        <dbReference type="ChEBI" id="CHEBI:60909"/>
        <dbReference type="EC" id="4.1.1.94"/>
    </reaction>
    <physiologicalReaction direction="left-to-right" evidence="5">
        <dbReference type="Rhea" id="RHEA:32132"/>
    </physiologicalReaction>
</comment>
<dbReference type="RefSeq" id="WP_063179538.1">
    <property type="nucleotide sequence ID" value="NZ_LQNT01000009.1"/>
</dbReference>
<comment type="function">
    <text evidence="12">Decarboxylates ethylmalonyl-CoA, a potentially toxic metabolite, to form butyryl-CoA, suggesting it might be involved in metabolite proofreading. Acts preferentially on (S)-ethylmalonyl-CoA but also has some activity on the (R)-isomer. Also has methylmalonyl-CoA decarboxylase activity at lower level.</text>
</comment>
<dbReference type="OrthoDB" id="9775794at2"/>
<dbReference type="Proteomes" id="UP000076490">
    <property type="component" value="Unassembled WGS sequence"/>
</dbReference>
<evidence type="ECO:0000256" key="10">
    <source>
        <dbReference type="ARBA" id="ARBA00042182"/>
    </source>
</evidence>
<sequence>MVYRFEKRGSGAVFTIDRPEKRNAINDEVMDGLSAAVEAAGEDESLRYFVITGEGESAFCSGGDLSEFHKLRTEEDAAPMLGKMADILLRMSILPVPVIALIDGHAVGGGCEIATACDFRLVREGVKCGFIQGTLAITTGWGGASHLLLKSGRHDTALRMLTEARPKEAPELLESGWATELFTGDKFKALDRFAEPMERVHPSVHRAYKQAAVRRFLAAGLQEQVREEVALCAKLWEADVHHEAVDRFLNKKK</sequence>
<gene>
    <name evidence="14" type="ORF">AV656_04820</name>
</gene>
<comment type="subcellular location">
    <subcellularLocation>
        <location evidence="1">Cytoplasm</location>
        <location evidence="1">Cytosol</location>
    </subcellularLocation>
</comment>
<evidence type="ECO:0000256" key="13">
    <source>
        <dbReference type="RuleBase" id="RU003707"/>
    </source>
</evidence>
<evidence type="ECO:0000256" key="5">
    <source>
        <dbReference type="ARBA" id="ARBA00036343"/>
    </source>
</evidence>
<keyword evidence="3" id="KW-0963">Cytoplasm</keyword>
<evidence type="ECO:0000256" key="1">
    <source>
        <dbReference type="ARBA" id="ARBA00004514"/>
    </source>
</evidence>
<dbReference type="GO" id="GO:0006635">
    <property type="term" value="P:fatty acid beta-oxidation"/>
    <property type="evidence" value="ECO:0007669"/>
    <property type="project" value="TreeGrafter"/>
</dbReference>
<evidence type="ECO:0000313" key="14">
    <source>
        <dbReference type="EMBL" id="KZE38247.1"/>
    </source>
</evidence>
<comment type="catalytic activity">
    <reaction evidence="6">
        <text>(2R)-ethylmalonyl-CoA + H(+) = butanoyl-CoA + CO2</text>
        <dbReference type="Rhea" id="RHEA:59540"/>
        <dbReference type="ChEBI" id="CHEBI:15378"/>
        <dbReference type="ChEBI" id="CHEBI:16526"/>
        <dbReference type="ChEBI" id="CHEBI:57371"/>
        <dbReference type="ChEBI" id="CHEBI:85316"/>
        <dbReference type="EC" id="4.1.1.94"/>
    </reaction>
    <physiologicalReaction direction="left-to-right" evidence="6">
        <dbReference type="Rhea" id="RHEA:59541"/>
    </physiologicalReaction>
</comment>
<organism evidence="14 15">
    <name type="scientific">Bhargavaea cecembensis</name>
    <dbReference type="NCBI Taxonomy" id="394098"/>
    <lineage>
        <taxon>Bacteria</taxon>
        <taxon>Bacillati</taxon>
        <taxon>Bacillota</taxon>
        <taxon>Bacilli</taxon>
        <taxon>Bacillales</taxon>
        <taxon>Caryophanaceae</taxon>
        <taxon>Bhargavaea</taxon>
    </lineage>
</organism>
<dbReference type="PANTHER" id="PTHR11941">
    <property type="entry name" value="ENOYL-COA HYDRATASE-RELATED"/>
    <property type="match status" value="1"/>
</dbReference>
<accession>A0A163FAS4</accession>
<dbReference type="GO" id="GO:0005829">
    <property type="term" value="C:cytosol"/>
    <property type="evidence" value="ECO:0007669"/>
    <property type="project" value="UniProtKB-SubCell"/>
</dbReference>
<evidence type="ECO:0000256" key="12">
    <source>
        <dbReference type="ARBA" id="ARBA00056546"/>
    </source>
</evidence>
<evidence type="ECO:0000256" key="4">
    <source>
        <dbReference type="ARBA" id="ARBA00023239"/>
    </source>
</evidence>
<evidence type="ECO:0000256" key="2">
    <source>
        <dbReference type="ARBA" id="ARBA00005254"/>
    </source>
</evidence>
<name>A0A163FAS4_9BACL</name>
<dbReference type="Gene3D" id="3.90.226.10">
    <property type="entry name" value="2-enoyl-CoA Hydratase, Chain A, domain 1"/>
    <property type="match status" value="1"/>
</dbReference>
<dbReference type="InterPro" id="IPR018376">
    <property type="entry name" value="Enoyl-CoA_hyd/isom_CS"/>
</dbReference>